<dbReference type="PANTHER" id="PTHR11954">
    <property type="entry name" value="D-DOPACHROME DECARBOXYLASE"/>
    <property type="match status" value="1"/>
</dbReference>
<dbReference type="PANTHER" id="PTHR11954:SF6">
    <property type="entry name" value="MACROPHAGE MIGRATION INHIBITORY FACTOR"/>
    <property type="match status" value="1"/>
</dbReference>
<dbReference type="Gene3D" id="3.30.429.10">
    <property type="entry name" value="Macrophage Migration Inhibitory Factor"/>
    <property type="match status" value="1"/>
</dbReference>
<comment type="subcellular location">
    <subcellularLocation>
        <location evidence="1">Secreted</location>
    </subcellularLocation>
</comment>
<keyword evidence="4" id="KW-0964">Secreted</keyword>
<proteinExistence type="inferred from homology"/>
<name>A0A7E4VTN7_PANRE</name>
<dbReference type="GO" id="GO:0050178">
    <property type="term" value="F:phenylpyruvate tautomerase activity"/>
    <property type="evidence" value="ECO:0007669"/>
    <property type="project" value="UniProtKB-EC"/>
</dbReference>
<dbReference type="Pfam" id="PF01187">
    <property type="entry name" value="MIF"/>
    <property type="match status" value="1"/>
</dbReference>
<keyword evidence="13" id="KW-1185">Reference proteome</keyword>
<reference evidence="14" key="2">
    <citation type="submission" date="2020-10" db="UniProtKB">
        <authorList>
            <consortium name="WormBaseParasite"/>
        </authorList>
    </citation>
    <scope>IDENTIFICATION</scope>
</reference>
<dbReference type="InterPro" id="IPR014347">
    <property type="entry name" value="Tautomerase/MIF_sf"/>
</dbReference>
<dbReference type="GO" id="GO:0005125">
    <property type="term" value="F:cytokine activity"/>
    <property type="evidence" value="ECO:0007669"/>
    <property type="project" value="UniProtKB-KW"/>
</dbReference>
<comment type="catalytic activity">
    <reaction evidence="7">
        <text>L-dopachrome = 5,6-dihydroxyindole-2-carboxylate</text>
        <dbReference type="Rhea" id="RHEA:13041"/>
        <dbReference type="ChEBI" id="CHEBI:16875"/>
        <dbReference type="ChEBI" id="CHEBI:57509"/>
        <dbReference type="EC" id="5.3.3.12"/>
    </reaction>
</comment>
<evidence type="ECO:0000256" key="10">
    <source>
        <dbReference type="ARBA" id="ARBA00041631"/>
    </source>
</evidence>
<dbReference type="AlphaFoldDB" id="A0A7E4VTN7"/>
<comment type="catalytic activity">
    <reaction evidence="6">
        <text>3-phenylpyruvate = enol-phenylpyruvate</text>
        <dbReference type="Rhea" id="RHEA:17097"/>
        <dbReference type="ChEBI" id="CHEBI:16815"/>
        <dbReference type="ChEBI" id="CHEBI:18005"/>
        <dbReference type="EC" id="5.3.2.1"/>
    </reaction>
</comment>
<dbReference type="SUPFAM" id="SSF55331">
    <property type="entry name" value="Tautomerase/MIF"/>
    <property type="match status" value="1"/>
</dbReference>
<comment type="similarity">
    <text evidence="2">Belongs to the MIF family.</text>
</comment>
<accession>A0A7E4VTN7</accession>
<evidence type="ECO:0000256" key="7">
    <source>
        <dbReference type="ARBA" id="ARBA00036823"/>
    </source>
</evidence>
<evidence type="ECO:0000313" key="13">
    <source>
        <dbReference type="Proteomes" id="UP000492821"/>
    </source>
</evidence>
<dbReference type="EC" id="5.3.2.1" evidence="9"/>
<dbReference type="GO" id="GO:0004167">
    <property type="term" value="F:dopachrome isomerase activity"/>
    <property type="evidence" value="ECO:0007669"/>
    <property type="project" value="UniProtKB-EC"/>
</dbReference>
<dbReference type="Proteomes" id="UP000492821">
    <property type="component" value="Unassembled WGS sequence"/>
</dbReference>
<evidence type="ECO:0000256" key="9">
    <source>
        <dbReference type="ARBA" id="ARBA00039086"/>
    </source>
</evidence>
<keyword evidence="3" id="KW-0202">Cytokine</keyword>
<evidence type="ECO:0000256" key="12">
    <source>
        <dbReference type="ARBA" id="ARBA00042730"/>
    </source>
</evidence>
<dbReference type="EC" id="5.3.3.12" evidence="8"/>
<evidence type="ECO:0000256" key="2">
    <source>
        <dbReference type="ARBA" id="ARBA00005851"/>
    </source>
</evidence>
<evidence type="ECO:0000256" key="1">
    <source>
        <dbReference type="ARBA" id="ARBA00004613"/>
    </source>
</evidence>
<evidence type="ECO:0000256" key="3">
    <source>
        <dbReference type="ARBA" id="ARBA00022514"/>
    </source>
</evidence>
<keyword evidence="5" id="KW-0413">Isomerase</keyword>
<evidence type="ECO:0000256" key="11">
    <source>
        <dbReference type="ARBA" id="ARBA00041912"/>
    </source>
</evidence>
<sequence length="114" mass="12015">MPILTITTNATKSAFPKEDTVLALSKLVAKLTGKPESYVNVIINADAIISFGGSAEPAAYVELASIGGFSNANSVAKALTDAVNQHLKVPKDRFYVKLTDVPASELAFRGQTFG</sequence>
<evidence type="ECO:0000313" key="14">
    <source>
        <dbReference type="WBParaSite" id="Pan_g2921.t1"/>
    </source>
</evidence>
<protein>
    <recommendedName>
        <fullName evidence="12">L-dopachrome isomerase</fullName>
        <ecNumber evidence="9">5.3.2.1</ecNumber>
        <ecNumber evidence="8">5.3.3.12</ecNumber>
    </recommendedName>
    <alternativeName>
        <fullName evidence="10">L-dopachrome tautomerase</fullName>
    </alternativeName>
    <alternativeName>
        <fullName evidence="11">Phenylpyruvate tautomerase</fullName>
    </alternativeName>
</protein>
<dbReference type="GO" id="GO:0005615">
    <property type="term" value="C:extracellular space"/>
    <property type="evidence" value="ECO:0007669"/>
    <property type="project" value="UniProtKB-KW"/>
</dbReference>
<evidence type="ECO:0000256" key="6">
    <source>
        <dbReference type="ARBA" id="ARBA00036735"/>
    </source>
</evidence>
<evidence type="ECO:0000256" key="4">
    <source>
        <dbReference type="ARBA" id="ARBA00022525"/>
    </source>
</evidence>
<dbReference type="InterPro" id="IPR001398">
    <property type="entry name" value="Macrophage_inhib_fac"/>
</dbReference>
<evidence type="ECO:0000256" key="5">
    <source>
        <dbReference type="ARBA" id="ARBA00023235"/>
    </source>
</evidence>
<organism evidence="13 14">
    <name type="scientific">Panagrellus redivivus</name>
    <name type="common">Microworm</name>
    <dbReference type="NCBI Taxonomy" id="6233"/>
    <lineage>
        <taxon>Eukaryota</taxon>
        <taxon>Metazoa</taxon>
        <taxon>Ecdysozoa</taxon>
        <taxon>Nematoda</taxon>
        <taxon>Chromadorea</taxon>
        <taxon>Rhabditida</taxon>
        <taxon>Tylenchina</taxon>
        <taxon>Panagrolaimomorpha</taxon>
        <taxon>Panagrolaimoidea</taxon>
        <taxon>Panagrolaimidae</taxon>
        <taxon>Panagrellus</taxon>
    </lineage>
</organism>
<dbReference type="WBParaSite" id="Pan_g2921.t1">
    <property type="protein sequence ID" value="Pan_g2921.t1"/>
    <property type="gene ID" value="Pan_g2921"/>
</dbReference>
<reference evidence="13" key="1">
    <citation type="journal article" date="2013" name="Genetics">
        <title>The draft genome and transcriptome of Panagrellus redivivus are shaped by the harsh demands of a free-living lifestyle.</title>
        <authorList>
            <person name="Srinivasan J."/>
            <person name="Dillman A.R."/>
            <person name="Macchietto M.G."/>
            <person name="Heikkinen L."/>
            <person name="Lakso M."/>
            <person name="Fracchia K.M."/>
            <person name="Antoshechkin I."/>
            <person name="Mortazavi A."/>
            <person name="Wong G."/>
            <person name="Sternberg P.W."/>
        </authorList>
    </citation>
    <scope>NUCLEOTIDE SEQUENCE [LARGE SCALE GENOMIC DNA]</scope>
    <source>
        <strain evidence="13">MT8872</strain>
    </source>
</reference>
<evidence type="ECO:0000256" key="8">
    <source>
        <dbReference type="ARBA" id="ARBA00038932"/>
    </source>
</evidence>